<feature type="transmembrane region" description="Helical" evidence="1">
    <location>
        <begin position="287"/>
        <end position="308"/>
    </location>
</feature>
<evidence type="ECO:0000256" key="1">
    <source>
        <dbReference type="SAM" id="Phobius"/>
    </source>
</evidence>
<dbReference type="PIRSF" id="PIRSF031578">
    <property type="entry name" value="Uncharacterised_Vanz_RDD-cont"/>
    <property type="match status" value="1"/>
</dbReference>
<name>A0ABV8K0N3_9BACL</name>
<dbReference type="PANTHER" id="PTHR36834">
    <property type="entry name" value="MEMBRANE PROTEIN-RELATED"/>
    <property type="match status" value="1"/>
</dbReference>
<dbReference type="Proteomes" id="UP001595715">
    <property type="component" value="Unassembled WGS sequence"/>
</dbReference>
<dbReference type="RefSeq" id="WP_377717409.1">
    <property type="nucleotide sequence ID" value="NZ_JBHSAM010000009.1"/>
</dbReference>
<accession>A0ABV8K0N3</accession>
<organism evidence="3 4">
    <name type="scientific">Paenibacillus xanthanilyticus</name>
    <dbReference type="NCBI Taxonomy" id="1783531"/>
    <lineage>
        <taxon>Bacteria</taxon>
        <taxon>Bacillati</taxon>
        <taxon>Bacillota</taxon>
        <taxon>Bacilli</taxon>
        <taxon>Bacillales</taxon>
        <taxon>Paenibacillaceae</taxon>
        <taxon>Paenibacillus</taxon>
    </lineage>
</organism>
<protein>
    <submittedName>
        <fullName evidence="3">VanZ family protein</fullName>
    </submittedName>
</protein>
<reference evidence="4" key="1">
    <citation type="journal article" date="2019" name="Int. J. Syst. Evol. Microbiol.">
        <title>The Global Catalogue of Microorganisms (GCM) 10K type strain sequencing project: providing services to taxonomists for standard genome sequencing and annotation.</title>
        <authorList>
            <consortium name="The Broad Institute Genomics Platform"/>
            <consortium name="The Broad Institute Genome Sequencing Center for Infectious Disease"/>
            <person name="Wu L."/>
            <person name="Ma J."/>
        </authorList>
    </citation>
    <scope>NUCLEOTIDE SEQUENCE [LARGE SCALE GENOMIC DNA]</scope>
    <source>
        <strain evidence="4">IBRC-M 10987</strain>
    </source>
</reference>
<gene>
    <name evidence="3" type="ORF">ACFOZ8_03500</name>
</gene>
<feature type="transmembrane region" description="Helical" evidence="1">
    <location>
        <begin position="245"/>
        <end position="266"/>
    </location>
</feature>
<feature type="transmembrane region" description="Helical" evidence="1">
    <location>
        <begin position="6"/>
        <end position="28"/>
    </location>
</feature>
<feature type="transmembrane region" description="Helical" evidence="1">
    <location>
        <begin position="219"/>
        <end position="239"/>
    </location>
</feature>
<feature type="transmembrane region" description="Helical" evidence="1">
    <location>
        <begin position="314"/>
        <end position="336"/>
    </location>
</feature>
<feature type="transmembrane region" description="Helical" evidence="1">
    <location>
        <begin position="175"/>
        <end position="193"/>
    </location>
</feature>
<feature type="transmembrane region" description="Helical" evidence="1">
    <location>
        <begin position="112"/>
        <end position="133"/>
    </location>
</feature>
<dbReference type="PANTHER" id="PTHR36834:SF1">
    <property type="entry name" value="INTEGRAL MEMBRANE PROTEIN"/>
    <property type="match status" value="1"/>
</dbReference>
<dbReference type="InterPro" id="IPR053150">
    <property type="entry name" value="Teicoplanin_resist-assoc"/>
</dbReference>
<keyword evidence="4" id="KW-1185">Reference proteome</keyword>
<evidence type="ECO:0000259" key="2">
    <source>
        <dbReference type="Pfam" id="PF04892"/>
    </source>
</evidence>
<comment type="caution">
    <text evidence="3">The sequence shown here is derived from an EMBL/GenBank/DDBJ whole genome shotgun (WGS) entry which is preliminary data.</text>
</comment>
<dbReference type="InterPro" id="IPR021192">
    <property type="entry name" value="UCP031578_Vanz/RDD"/>
</dbReference>
<evidence type="ECO:0000313" key="4">
    <source>
        <dbReference type="Proteomes" id="UP001595715"/>
    </source>
</evidence>
<keyword evidence="1" id="KW-1133">Transmembrane helix</keyword>
<keyword evidence="1" id="KW-0472">Membrane</keyword>
<feature type="transmembrane region" description="Helical" evidence="1">
    <location>
        <begin position="40"/>
        <end position="60"/>
    </location>
</feature>
<feature type="domain" description="VanZ-like" evidence="2">
    <location>
        <begin position="49"/>
        <end position="192"/>
    </location>
</feature>
<proteinExistence type="predicted"/>
<dbReference type="EMBL" id="JBHSAM010000009">
    <property type="protein sequence ID" value="MFC4098719.1"/>
    <property type="molecule type" value="Genomic_DNA"/>
</dbReference>
<evidence type="ECO:0000313" key="3">
    <source>
        <dbReference type="EMBL" id="MFC4098719.1"/>
    </source>
</evidence>
<feature type="transmembrane region" description="Helical" evidence="1">
    <location>
        <begin position="140"/>
        <end position="163"/>
    </location>
</feature>
<sequence>MEVYAYTISMAFLSFPAAAALFTLPFLLTQYRRHGYVHKYRALMLYLLLLYLMNAVYLILLPLPPTIHNEPPAVDSYAQWIPFHFIQDIAAETTVRPDSPSTYWRLLRERAFLQPAFNILLTAPFGMFLRLYFRRSWLACLLMTLSLSLLFEVTQVTGVYGIYDYPYRLFDVDDLITNTAGGLLGLLTASLLMKRLPRIDRLNDQVDLATKRVSYTRRAVALLCDWTIALPLWLALHLLHVPFPYWVSIALYFIVVPLMTNGRTFGKWLVRIKLRGQADRLLLRELVIRYGLLYGLIGGLHEAFLLLAAAHSPAILLLPAALALFALDAVLAVHALRCLFNRNRRLFYEARSETHHVIT</sequence>
<dbReference type="Pfam" id="PF04892">
    <property type="entry name" value="VanZ"/>
    <property type="match status" value="1"/>
</dbReference>
<dbReference type="InterPro" id="IPR006976">
    <property type="entry name" value="VanZ-like"/>
</dbReference>
<keyword evidence="1" id="KW-0812">Transmembrane</keyword>